<dbReference type="EMBL" id="ML736739">
    <property type="protein sequence ID" value="KAE8409706.1"/>
    <property type="molecule type" value="Genomic_DNA"/>
</dbReference>
<proteinExistence type="predicted"/>
<gene>
    <name evidence="1" type="ORF">BDV37DRAFT_236687</name>
</gene>
<sequence length="74" mass="8392">MGLPPLARVRTKRTLTMMNRAWQSDDLCRWASLCRDVFRGYGSEGLLGVDHLELDSVTVSRPAEICMQFSISVF</sequence>
<accession>A0A5N7DTL0</accession>
<dbReference type="GeneID" id="43665327"/>
<dbReference type="Proteomes" id="UP000325579">
    <property type="component" value="Unassembled WGS sequence"/>
</dbReference>
<evidence type="ECO:0000313" key="1">
    <source>
        <dbReference type="EMBL" id="KAE8409706.1"/>
    </source>
</evidence>
<protein>
    <submittedName>
        <fullName evidence="1">Uncharacterized protein</fullName>
    </submittedName>
</protein>
<evidence type="ECO:0000313" key="2">
    <source>
        <dbReference type="Proteomes" id="UP000325579"/>
    </source>
</evidence>
<dbReference type="RefSeq" id="XP_031947025.1">
    <property type="nucleotide sequence ID" value="XM_032080636.1"/>
</dbReference>
<organism evidence="1 2">
    <name type="scientific">Aspergillus pseudonomiae</name>
    <dbReference type="NCBI Taxonomy" id="1506151"/>
    <lineage>
        <taxon>Eukaryota</taxon>
        <taxon>Fungi</taxon>
        <taxon>Dikarya</taxon>
        <taxon>Ascomycota</taxon>
        <taxon>Pezizomycotina</taxon>
        <taxon>Eurotiomycetes</taxon>
        <taxon>Eurotiomycetidae</taxon>
        <taxon>Eurotiales</taxon>
        <taxon>Aspergillaceae</taxon>
        <taxon>Aspergillus</taxon>
        <taxon>Aspergillus subgen. Circumdati</taxon>
    </lineage>
</organism>
<dbReference type="AlphaFoldDB" id="A0A5N7DTL0"/>
<keyword evidence="2" id="KW-1185">Reference proteome</keyword>
<reference evidence="1 2" key="1">
    <citation type="submission" date="2019-04" db="EMBL/GenBank/DDBJ databases">
        <authorList>
            <consortium name="DOE Joint Genome Institute"/>
            <person name="Mondo S."/>
            <person name="Kjaerbolling I."/>
            <person name="Vesth T."/>
            <person name="Frisvad J.C."/>
            <person name="Nybo J.L."/>
            <person name="Theobald S."/>
            <person name="Kildgaard S."/>
            <person name="Isbrandt T."/>
            <person name="Kuo A."/>
            <person name="Sato A."/>
            <person name="Lyhne E.K."/>
            <person name="Kogle M.E."/>
            <person name="Wiebenga A."/>
            <person name="Kun R.S."/>
            <person name="Lubbers R.J."/>
            <person name="Makela M.R."/>
            <person name="Barry K."/>
            <person name="Chovatia M."/>
            <person name="Clum A."/>
            <person name="Daum C."/>
            <person name="Haridas S."/>
            <person name="He G."/>
            <person name="LaButti K."/>
            <person name="Lipzen A."/>
            <person name="Riley R."/>
            <person name="Salamov A."/>
            <person name="Simmons B.A."/>
            <person name="Magnuson J.K."/>
            <person name="Henrissat B."/>
            <person name="Mortensen U.H."/>
            <person name="Larsen T.O."/>
            <person name="Devries R.P."/>
            <person name="Grigoriev I.V."/>
            <person name="Machida M."/>
            <person name="Baker S.E."/>
            <person name="Andersen M.R."/>
            <person name="Cantor M.N."/>
            <person name="Hua S.X."/>
        </authorList>
    </citation>
    <scope>NUCLEOTIDE SEQUENCE [LARGE SCALE GENOMIC DNA]</scope>
    <source>
        <strain evidence="1 2">CBS 119388</strain>
    </source>
</reference>
<name>A0A5N7DTL0_9EURO</name>